<evidence type="ECO:0000313" key="2">
    <source>
        <dbReference type="EMBL" id="CDO91366.1"/>
    </source>
</evidence>
<dbReference type="EMBL" id="HG964447">
    <property type="protein sequence ID" value="CDO91366.1"/>
    <property type="molecule type" value="Genomic_DNA"/>
</dbReference>
<accession>A0A024K635</accession>
<dbReference type="Proteomes" id="UP000193710">
    <property type="component" value="Unassembled WGS sequence"/>
</dbReference>
<dbReference type="eggNOG" id="COG0714">
    <property type="taxonomic scope" value="Bacteria"/>
</dbReference>
<reference evidence="2" key="1">
    <citation type="journal article" date="2014" name="Genome Announc.">
        <title>Draft Genome Sequence of Mycobacterium triplex DSM 44626.</title>
        <authorList>
            <person name="Sassi M."/>
            <person name="Croce O."/>
            <person name="Robert C."/>
            <person name="Raoult D."/>
            <person name="Drancourt M."/>
        </authorList>
    </citation>
    <scope>NUCLEOTIDE SEQUENCE [LARGE SCALE GENOMIC DNA]</scope>
    <source>
        <strain evidence="2">DSM 44626</strain>
    </source>
</reference>
<sequence length="368" mass="38263">MTDLDTTVTVIDAAARAHVPVLLWSDPGMGKSSVVRALAAADGVPVETVIGSQREPVDIAGWPVVTDGAVQTLALPDWAQTLIDARGGYLLLDEISTCSASVQAAMLTVALERMVGRTKLPDTVRIVAAGNPPDRSAGGVDLTPPMANRFLHIDFEPTAEEWLTGMRSSFAALPASRGIAADELRRADEIGAVCAFVEARPALLHQYPDTDEAAGRAWPSRRSWEAMARVLAHLRRDDTAAISAVALGLVGDGAGTEFMEWRASMDLPAVADVIADPSIVAWGAARPDQVWAVLSGVVAWASGKGTKDAWMTAWGPLVEAATHGAPDVAGAAARALSVAMPAGAKPPAAARKFKDVMIAAGLDVGSAA</sequence>
<dbReference type="AlphaFoldDB" id="A0A024K635"/>
<protein>
    <submittedName>
        <fullName evidence="2 3">ATPase</fullName>
    </submittedName>
</protein>
<reference evidence="3 4" key="3">
    <citation type="submission" date="2016-01" db="EMBL/GenBank/DDBJ databases">
        <title>The new phylogeny of the genus Mycobacterium.</title>
        <authorList>
            <person name="Tarcisio F."/>
            <person name="Conor M."/>
            <person name="Antonella G."/>
            <person name="Elisabetta G."/>
            <person name="Giulia F.S."/>
            <person name="Sara T."/>
            <person name="Anna F."/>
            <person name="Clotilde B."/>
            <person name="Roberto B."/>
            <person name="Veronica D.S."/>
            <person name="Fabio R."/>
            <person name="Monica P."/>
            <person name="Olivier J."/>
            <person name="Enrico T."/>
            <person name="Nicola S."/>
        </authorList>
    </citation>
    <scope>NUCLEOTIDE SEQUENCE [LARGE SCALE GENOMIC DNA]</scope>
    <source>
        <strain evidence="3 4">DSM 44626</strain>
    </source>
</reference>
<dbReference type="CDD" id="cd00009">
    <property type="entry name" value="AAA"/>
    <property type="match status" value="1"/>
</dbReference>
<dbReference type="STRING" id="47839.BN973_05774"/>
<dbReference type="Pfam" id="PF07728">
    <property type="entry name" value="AAA_5"/>
    <property type="match status" value="1"/>
</dbReference>
<dbReference type="InterPro" id="IPR027417">
    <property type="entry name" value="P-loop_NTPase"/>
</dbReference>
<gene>
    <name evidence="3" type="ORF">AWC29_06340</name>
    <name evidence="2" type="ORF">BN973_05774</name>
</gene>
<dbReference type="EMBL" id="LQPY01000004">
    <property type="protein sequence ID" value="ORX07758.1"/>
    <property type="molecule type" value="Genomic_DNA"/>
</dbReference>
<reference evidence="2" key="2">
    <citation type="submission" date="2014-04" db="EMBL/GenBank/DDBJ databases">
        <authorList>
            <person name="Urmite Genomes U."/>
        </authorList>
    </citation>
    <scope>NUCLEOTIDE SEQUENCE</scope>
    <source>
        <strain evidence="2">DSM 44626</strain>
    </source>
</reference>
<dbReference type="Gene3D" id="3.40.50.300">
    <property type="entry name" value="P-loop containing nucleotide triphosphate hydrolases"/>
    <property type="match status" value="1"/>
</dbReference>
<dbReference type="RefSeq" id="WP_036473621.1">
    <property type="nucleotide sequence ID" value="NZ_HG964447.1"/>
</dbReference>
<feature type="domain" description="ATPase dynein-related AAA" evidence="1">
    <location>
        <begin position="21"/>
        <end position="150"/>
    </location>
</feature>
<dbReference type="GO" id="GO:0016887">
    <property type="term" value="F:ATP hydrolysis activity"/>
    <property type="evidence" value="ECO:0007669"/>
    <property type="project" value="InterPro"/>
</dbReference>
<proteinExistence type="predicted"/>
<dbReference type="Proteomes" id="UP000028880">
    <property type="component" value="Unassembled WGS sequence"/>
</dbReference>
<evidence type="ECO:0000313" key="3">
    <source>
        <dbReference type="EMBL" id="ORX07758.1"/>
    </source>
</evidence>
<dbReference type="GO" id="GO:0005524">
    <property type="term" value="F:ATP binding"/>
    <property type="evidence" value="ECO:0007669"/>
    <property type="project" value="InterPro"/>
</dbReference>
<name>A0A024K635_9MYCO</name>
<evidence type="ECO:0000259" key="1">
    <source>
        <dbReference type="Pfam" id="PF07728"/>
    </source>
</evidence>
<evidence type="ECO:0000313" key="4">
    <source>
        <dbReference type="Proteomes" id="UP000193710"/>
    </source>
</evidence>
<dbReference type="OrthoDB" id="9808317at2"/>
<dbReference type="HOGENOM" id="CLU_053995_2_0_11"/>
<keyword evidence="4" id="KW-1185">Reference proteome</keyword>
<organism evidence="2">
    <name type="scientific">Mycobacterium triplex</name>
    <dbReference type="NCBI Taxonomy" id="47839"/>
    <lineage>
        <taxon>Bacteria</taxon>
        <taxon>Bacillati</taxon>
        <taxon>Actinomycetota</taxon>
        <taxon>Actinomycetes</taxon>
        <taxon>Mycobacteriales</taxon>
        <taxon>Mycobacteriaceae</taxon>
        <taxon>Mycobacterium</taxon>
        <taxon>Mycobacterium simiae complex</taxon>
    </lineage>
</organism>
<dbReference type="InterPro" id="IPR011704">
    <property type="entry name" value="ATPase_dyneun-rel_AAA"/>
</dbReference>
<dbReference type="SUPFAM" id="SSF52540">
    <property type="entry name" value="P-loop containing nucleoside triphosphate hydrolases"/>
    <property type="match status" value="1"/>
</dbReference>